<feature type="transmembrane region" description="Helical" evidence="6">
    <location>
        <begin position="109"/>
        <end position="129"/>
    </location>
</feature>
<dbReference type="InterPro" id="IPR036259">
    <property type="entry name" value="MFS_trans_sf"/>
</dbReference>
<evidence type="ECO:0000256" key="1">
    <source>
        <dbReference type="ARBA" id="ARBA00004651"/>
    </source>
</evidence>
<feature type="transmembrane region" description="Helical" evidence="6">
    <location>
        <begin position="135"/>
        <end position="159"/>
    </location>
</feature>
<feature type="transmembrane region" description="Helical" evidence="6">
    <location>
        <begin position="351"/>
        <end position="374"/>
    </location>
</feature>
<gene>
    <name evidence="8" type="ORF">LJ757_03740</name>
</gene>
<dbReference type="GO" id="GO:0022857">
    <property type="term" value="F:transmembrane transporter activity"/>
    <property type="evidence" value="ECO:0007669"/>
    <property type="project" value="InterPro"/>
</dbReference>
<evidence type="ECO:0000313" key="9">
    <source>
        <dbReference type="Proteomes" id="UP001139158"/>
    </source>
</evidence>
<dbReference type="Gene3D" id="1.20.1250.20">
    <property type="entry name" value="MFS general substrate transporter like domains"/>
    <property type="match status" value="1"/>
</dbReference>
<dbReference type="PROSITE" id="PS50850">
    <property type="entry name" value="MFS"/>
    <property type="match status" value="1"/>
</dbReference>
<evidence type="ECO:0000256" key="4">
    <source>
        <dbReference type="ARBA" id="ARBA00023136"/>
    </source>
</evidence>
<reference evidence="8" key="1">
    <citation type="submission" date="2021-10" db="EMBL/GenBank/DDBJ databases">
        <title>Novel species in genus Arthrobacter.</title>
        <authorList>
            <person name="Liu Y."/>
        </authorList>
    </citation>
    <scope>NUCLEOTIDE SEQUENCE</scope>
    <source>
        <strain evidence="8">Zg-Y453</strain>
    </source>
</reference>
<keyword evidence="4 6" id="KW-0472">Membrane</keyword>
<organism evidence="8 9">
    <name type="scientific">Arthrobacter caoxuetaonis</name>
    <dbReference type="NCBI Taxonomy" id="2886935"/>
    <lineage>
        <taxon>Bacteria</taxon>
        <taxon>Bacillati</taxon>
        <taxon>Actinomycetota</taxon>
        <taxon>Actinomycetes</taxon>
        <taxon>Micrococcales</taxon>
        <taxon>Micrococcaceae</taxon>
        <taxon>Arthrobacter</taxon>
    </lineage>
</organism>
<dbReference type="Proteomes" id="UP001139158">
    <property type="component" value="Unassembled WGS sequence"/>
</dbReference>
<dbReference type="EMBL" id="JAJFZV010000003">
    <property type="protein sequence ID" value="MCC3296918.1"/>
    <property type="molecule type" value="Genomic_DNA"/>
</dbReference>
<dbReference type="AlphaFoldDB" id="A0A9X1MBN9"/>
<comment type="caution">
    <text evidence="8">The sequence shown here is derived from an EMBL/GenBank/DDBJ whole genome shotgun (WGS) entry which is preliminary data.</text>
</comment>
<protein>
    <submittedName>
        <fullName evidence="8">MFS transporter</fullName>
    </submittedName>
</protein>
<dbReference type="SUPFAM" id="SSF103473">
    <property type="entry name" value="MFS general substrate transporter"/>
    <property type="match status" value="1"/>
</dbReference>
<feature type="domain" description="Major facilitator superfamily (MFS) profile" evidence="7">
    <location>
        <begin position="44"/>
        <end position="439"/>
    </location>
</feature>
<comment type="subcellular location">
    <subcellularLocation>
        <location evidence="1">Cell membrane</location>
        <topology evidence="1">Multi-pass membrane protein</topology>
    </subcellularLocation>
</comment>
<evidence type="ECO:0000256" key="3">
    <source>
        <dbReference type="ARBA" id="ARBA00022989"/>
    </source>
</evidence>
<evidence type="ECO:0000256" key="6">
    <source>
        <dbReference type="SAM" id="Phobius"/>
    </source>
</evidence>
<dbReference type="GO" id="GO:0005886">
    <property type="term" value="C:plasma membrane"/>
    <property type="evidence" value="ECO:0007669"/>
    <property type="project" value="UniProtKB-SubCell"/>
</dbReference>
<keyword evidence="9" id="KW-1185">Reference proteome</keyword>
<feature type="transmembrane region" description="Helical" evidence="6">
    <location>
        <begin position="46"/>
        <end position="70"/>
    </location>
</feature>
<feature type="transmembrane region" description="Helical" evidence="6">
    <location>
        <begin position="381"/>
        <end position="403"/>
    </location>
</feature>
<feature type="transmembrane region" description="Helical" evidence="6">
    <location>
        <begin position="257"/>
        <end position="279"/>
    </location>
</feature>
<proteinExistence type="predicted"/>
<accession>A0A9X1MBN9</accession>
<dbReference type="RefSeq" id="WP_227894678.1">
    <property type="nucleotide sequence ID" value="NZ_CP099466.1"/>
</dbReference>
<feature type="transmembrane region" description="Helical" evidence="6">
    <location>
        <begin position="299"/>
        <end position="318"/>
    </location>
</feature>
<feature type="transmembrane region" description="Helical" evidence="6">
    <location>
        <begin position="189"/>
        <end position="209"/>
    </location>
</feature>
<dbReference type="PANTHER" id="PTHR23542">
    <property type="match status" value="1"/>
</dbReference>
<evidence type="ECO:0000256" key="2">
    <source>
        <dbReference type="ARBA" id="ARBA00022692"/>
    </source>
</evidence>
<dbReference type="PANTHER" id="PTHR23542:SF1">
    <property type="entry name" value="MAJOR FACILITATOR SUPERFAMILY (MFS) PROFILE DOMAIN-CONTAINING PROTEIN"/>
    <property type="match status" value="1"/>
</dbReference>
<name>A0A9X1MBN9_9MICC</name>
<feature type="region of interest" description="Disordered" evidence="5">
    <location>
        <begin position="1"/>
        <end position="30"/>
    </location>
</feature>
<feature type="transmembrane region" description="Helical" evidence="6">
    <location>
        <begin position="82"/>
        <end position="102"/>
    </location>
</feature>
<sequence length="446" mass="45038">MSPEPFTHEHADMHPPAQLSPDTSVPPAASKPATGRYARIFEIAGSAFFSVGFLARLPLAMLTIGALTLVTSITGSYAQGGFAAGAVGLGSALGAPLLGYLADRIGQRPLLLGTAVANPLMILAVLWTASQLPGGGPLAAVLAAAFAMGASSAQVGPLARVRWMSLTARDRTGQELGTALSYESMADELSFVLGPALVGLLAATVAPWLPLALAAALSATMVTAFALHRTVGAVQPSPRRRRPANGKARASKDRAEGVSWALLALPVLGMVAMGTFFGATQASLTAFGGSFGIADAAGLLYSVMGISSAAAALSVAFWPEKFSQSARWVMSAFAMTGAALLLLLPGGVPEMLVVLFILGIPVGPTMVSIFGIGAQLAPRHLMGTVMTLLASGTVTGTAIGSALAGPLAEEYGHGAAFWVSAGAAAALLVLGLASSAAVRRAKKDPA</sequence>
<keyword evidence="3 6" id="KW-1133">Transmembrane helix</keyword>
<evidence type="ECO:0000259" key="7">
    <source>
        <dbReference type="PROSITE" id="PS50850"/>
    </source>
</evidence>
<feature type="compositionally biased region" description="Basic and acidic residues" evidence="5">
    <location>
        <begin position="1"/>
        <end position="13"/>
    </location>
</feature>
<dbReference type="Pfam" id="PF07690">
    <property type="entry name" value="MFS_1"/>
    <property type="match status" value="1"/>
</dbReference>
<dbReference type="InterPro" id="IPR020846">
    <property type="entry name" value="MFS_dom"/>
</dbReference>
<keyword evidence="2 6" id="KW-0812">Transmembrane</keyword>
<feature type="transmembrane region" description="Helical" evidence="6">
    <location>
        <begin position="415"/>
        <end position="438"/>
    </location>
</feature>
<evidence type="ECO:0000256" key="5">
    <source>
        <dbReference type="SAM" id="MobiDB-lite"/>
    </source>
</evidence>
<feature type="transmembrane region" description="Helical" evidence="6">
    <location>
        <begin position="325"/>
        <end position="345"/>
    </location>
</feature>
<dbReference type="InterPro" id="IPR011701">
    <property type="entry name" value="MFS"/>
</dbReference>
<feature type="transmembrane region" description="Helical" evidence="6">
    <location>
        <begin position="215"/>
        <end position="236"/>
    </location>
</feature>
<evidence type="ECO:0000313" key="8">
    <source>
        <dbReference type="EMBL" id="MCC3296918.1"/>
    </source>
</evidence>